<evidence type="ECO:0000256" key="1">
    <source>
        <dbReference type="SAM" id="MobiDB-lite"/>
    </source>
</evidence>
<evidence type="ECO:0000313" key="4">
    <source>
        <dbReference type="Proteomes" id="UP000589552"/>
    </source>
</evidence>
<proteinExistence type="predicted"/>
<feature type="transmembrane region" description="Helical" evidence="2">
    <location>
        <begin position="20"/>
        <end position="37"/>
    </location>
</feature>
<dbReference type="EMBL" id="JABAGA010000009">
    <property type="protein sequence ID" value="NMF10277.1"/>
    <property type="molecule type" value="Genomic_DNA"/>
</dbReference>
<reference evidence="3 4" key="1">
    <citation type="submission" date="2020-04" db="EMBL/GenBank/DDBJ databases">
        <authorList>
            <person name="Hitch T.C.A."/>
            <person name="Wylensek D."/>
            <person name="Clavel T."/>
        </authorList>
    </citation>
    <scope>NUCLEOTIDE SEQUENCE [LARGE SCALE GENOMIC DNA]</scope>
    <source>
        <strain evidence="3 4">BL-383-APC-2I</strain>
    </source>
</reference>
<dbReference type="Proteomes" id="UP000589552">
    <property type="component" value="Unassembled WGS sequence"/>
</dbReference>
<feature type="transmembrane region" description="Helical" evidence="2">
    <location>
        <begin position="49"/>
        <end position="70"/>
    </location>
</feature>
<accession>A0A7X9XTZ1</accession>
<keyword evidence="2" id="KW-0812">Transmembrane</keyword>
<feature type="region of interest" description="Disordered" evidence="1">
    <location>
        <begin position="77"/>
        <end position="116"/>
    </location>
</feature>
<dbReference type="AlphaFoldDB" id="A0A7X9XTZ1"/>
<comment type="caution">
    <text evidence="3">The sequence shown here is derived from an EMBL/GenBank/DDBJ whole genome shotgun (WGS) entry which is preliminary data.</text>
</comment>
<evidence type="ECO:0000313" key="3">
    <source>
        <dbReference type="EMBL" id="NMF10277.1"/>
    </source>
</evidence>
<keyword evidence="2" id="KW-0472">Membrane</keyword>
<keyword evidence="2" id="KW-1133">Transmembrane helix</keyword>
<dbReference type="RefSeq" id="WP_168938411.1">
    <property type="nucleotide sequence ID" value="NZ_JABAGA010000009.1"/>
</dbReference>
<evidence type="ECO:0000256" key="2">
    <source>
        <dbReference type="SAM" id="Phobius"/>
    </source>
</evidence>
<organism evidence="3 4">
    <name type="scientific">Corynebacterium xerosis</name>
    <dbReference type="NCBI Taxonomy" id="1725"/>
    <lineage>
        <taxon>Bacteria</taxon>
        <taxon>Bacillati</taxon>
        <taxon>Actinomycetota</taxon>
        <taxon>Actinomycetes</taxon>
        <taxon>Mycobacteriales</taxon>
        <taxon>Corynebacteriaceae</taxon>
        <taxon>Corynebacterium</taxon>
    </lineage>
</organism>
<protein>
    <submittedName>
        <fullName evidence="3">Uncharacterized protein</fullName>
    </submittedName>
</protein>
<name>A0A7X9XTZ1_9CORY</name>
<gene>
    <name evidence="3" type="ORF">HF852_11830</name>
</gene>
<sequence>MNISASTIPSADSFLASGDFWSNVLIGGLVLIAIASWRTRSMGRLIPRILLWGFTWFIVMTMGAGCDTAAGKFERMQNEANIPADTESPSPTYDPTKDNRIPNMGLNPNGAYIPDPRYMPERPEGW</sequence>